<feature type="non-terminal residue" evidence="4">
    <location>
        <position position="1179"/>
    </location>
</feature>
<evidence type="ECO:0000256" key="2">
    <source>
        <dbReference type="SAM" id="MobiDB-lite"/>
    </source>
</evidence>
<feature type="compositionally biased region" description="Polar residues" evidence="2">
    <location>
        <begin position="1158"/>
        <end position="1173"/>
    </location>
</feature>
<keyword evidence="1" id="KW-0175">Coiled coil</keyword>
<dbReference type="InterPro" id="IPR005135">
    <property type="entry name" value="Endo/exonuclease/phosphatase"/>
</dbReference>
<dbReference type="InterPro" id="IPR036691">
    <property type="entry name" value="Endo/exonu/phosph_ase_sf"/>
</dbReference>
<evidence type="ECO:0000256" key="1">
    <source>
        <dbReference type="SAM" id="Coils"/>
    </source>
</evidence>
<dbReference type="PANTHER" id="PTHR33273">
    <property type="entry name" value="DOMAIN-CONTAINING PROTEIN, PUTATIVE-RELATED"/>
    <property type="match status" value="1"/>
</dbReference>
<sequence length="1179" mass="134119">RWKKPLTLNELLEEVENLEDETVRPDEIILFPPENANECNTDEDSGEEDNVILNNLAGSQLRGNVGVVLNHQDEEINDEIENWDSEDEIPLKMAFVSQKANFTKARSVSDQIRIQPATVAEAERIPFHTYTLPEEKTTRVVLRGIPVQVSTDEVFADLKRQGFNPIRTHRKQLPLVLLEAPLDQAKEVWKMKTVCSLMVKVEKPRKSGKAAQCHRYQRFFHAQRNCTAEHRCVKCGEAHDTKVCTKESKEPPKSCPQFPKLQKTATPRTTAPAKVATPNVAAPKKAAAPKPTAAPRSSLPRQTPPPPKAKKTPKRPLNSVKRADRGIGPGGGTANFVSDRIKHYVLATPDLRNMEAVGINVATANGPLRLFACYNRPQIPIREEDLQTLFDGNTPTIAAGDFNAKHINWRSRRSNRNGNILNSFTDQHLDISVMVPVEPTFCRILTVLQTSLTLHRQNVVHQMENVTTLFEMVAKKDQVIQEKDQVIREKEQVIHSLYNEKEQVIREKEQVIHSLYNEKEQVIRETNQELRQLEKKCHEEELKNADLKNQLAIRNTEYLRVTKSLHIRSVCEEFEACNPILGNKDDKDSREKKMEENAAISRPQKFRIPKMLKRILRGPNASPSAFGHVIAAMFTLVPGLNHIKGELRILFFTREEEEEEVFFTEASQALSQDRHLGLRHGSPKVLHLGSSQVPQPGSPPGLHPGSLPAPIPKAPQIPPIFLRDAEKWQHFSSVANERKFGFTKARSVNDQIRIQTTTVADFRSFTKFIDEEKIPYHTFTLPEEKNIRVVLRGISVQVYMEAVLQDLKLQGFNPVCVHRMHGGKRQLSLVEAPLSQTKAVWQIKTVCSLMVKVEKPKKSGKATCVKCGEAHDTKVCTKKSKEPPKCANCNGPHTANYRGCPQFPKLQRTAAPRTTAPPRSPPPRQQPPPRQTPPPPKAKEAPKRPLNSVRLTVINDLSSDHNPVLMQIGNEANDPFVCRYTSVDWRKFKHLVNNFGTIPPIGSTEEIDEAVQTFETKIRDAIASATRERRTPAPILEISWEIRDLIRAKRRARRIAQRTGFPVDRAEANRLRWEVRKALSDFRNERWEAKLQSLTAEDNSVWRMSRVLRSDRKPLPPIHNENGIVFTDEEKAKSVRVEHEQTMLTQPHETRTWTTLKRSRITWNPSPPRTQMNPRHPKN</sequence>
<evidence type="ECO:0000259" key="3">
    <source>
        <dbReference type="SMART" id="SM00596"/>
    </source>
</evidence>
<reference evidence="4 5" key="1">
    <citation type="journal article" date="2008" name="Nature">
        <title>The genome of the model beetle and pest Tribolium castaneum.</title>
        <authorList>
            <consortium name="Tribolium Genome Sequencing Consortium"/>
            <person name="Richards S."/>
            <person name="Gibbs R.A."/>
            <person name="Weinstock G.M."/>
            <person name="Brown S.J."/>
            <person name="Denell R."/>
            <person name="Beeman R.W."/>
            <person name="Gibbs R."/>
            <person name="Beeman R.W."/>
            <person name="Brown S.J."/>
            <person name="Bucher G."/>
            <person name="Friedrich M."/>
            <person name="Grimmelikhuijzen C.J."/>
            <person name="Klingler M."/>
            <person name="Lorenzen M."/>
            <person name="Richards S."/>
            <person name="Roth S."/>
            <person name="Schroder R."/>
            <person name="Tautz D."/>
            <person name="Zdobnov E.M."/>
            <person name="Muzny D."/>
            <person name="Gibbs R.A."/>
            <person name="Weinstock G.M."/>
            <person name="Attaway T."/>
            <person name="Bell S."/>
            <person name="Buhay C.J."/>
            <person name="Chandrabose M.N."/>
            <person name="Chavez D."/>
            <person name="Clerk-Blankenburg K.P."/>
            <person name="Cree A."/>
            <person name="Dao M."/>
            <person name="Davis C."/>
            <person name="Chacko J."/>
            <person name="Dinh H."/>
            <person name="Dugan-Rocha S."/>
            <person name="Fowler G."/>
            <person name="Garner T.T."/>
            <person name="Garnes J."/>
            <person name="Gnirke A."/>
            <person name="Hawes A."/>
            <person name="Hernandez J."/>
            <person name="Hines S."/>
            <person name="Holder M."/>
            <person name="Hume J."/>
            <person name="Jhangiani S.N."/>
            <person name="Joshi V."/>
            <person name="Khan Z.M."/>
            <person name="Jackson L."/>
            <person name="Kovar C."/>
            <person name="Kowis A."/>
            <person name="Lee S."/>
            <person name="Lewis L.R."/>
            <person name="Margolis J."/>
            <person name="Morgan M."/>
            <person name="Nazareth L.V."/>
            <person name="Nguyen N."/>
            <person name="Okwuonu G."/>
            <person name="Parker D."/>
            <person name="Richards S."/>
            <person name="Ruiz S.J."/>
            <person name="Santibanez J."/>
            <person name="Savard J."/>
            <person name="Scherer S.E."/>
            <person name="Schneider B."/>
            <person name="Sodergren E."/>
            <person name="Tautz D."/>
            <person name="Vattahil S."/>
            <person name="Villasana D."/>
            <person name="White C.S."/>
            <person name="Wright R."/>
            <person name="Park Y."/>
            <person name="Beeman R.W."/>
            <person name="Lord J."/>
            <person name="Oppert B."/>
            <person name="Lorenzen M."/>
            <person name="Brown S."/>
            <person name="Wang L."/>
            <person name="Savard J."/>
            <person name="Tautz D."/>
            <person name="Richards S."/>
            <person name="Weinstock G."/>
            <person name="Gibbs R.A."/>
            <person name="Liu Y."/>
            <person name="Worley K."/>
            <person name="Weinstock G."/>
            <person name="Elsik C.G."/>
            <person name="Reese J.T."/>
            <person name="Elhaik E."/>
            <person name="Landan G."/>
            <person name="Graur D."/>
            <person name="Arensburger P."/>
            <person name="Atkinson P."/>
            <person name="Beeman R.W."/>
            <person name="Beidler J."/>
            <person name="Brown S.J."/>
            <person name="Demuth J.P."/>
            <person name="Drury D.W."/>
            <person name="Du Y.Z."/>
            <person name="Fujiwara H."/>
            <person name="Lorenzen M."/>
            <person name="Maselli V."/>
            <person name="Osanai M."/>
            <person name="Park Y."/>
            <person name="Robertson H.M."/>
            <person name="Tu Z."/>
            <person name="Wang J.J."/>
            <person name="Wang S."/>
            <person name="Richards S."/>
            <person name="Song H."/>
            <person name="Zhang L."/>
            <person name="Sodergren E."/>
            <person name="Werner D."/>
            <person name="Stanke M."/>
            <person name="Morgenstern B."/>
            <person name="Solovyev V."/>
            <person name="Kosarev P."/>
            <person name="Brown G."/>
            <person name="Chen H.C."/>
            <person name="Ermolaeva O."/>
            <person name="Hlavina W."/>
            <person name="Kapustin Y."/>
            <person name="Kiryutin B."/>
            <person name="Kitts P."/>
            <person name="Maglott D."/>
            <person name="Pruitt K."/>
            <person name="Sapojnikov V."/>
            <person name="Souvorov A."/>
            <person name="Mackey A.J."/>
            <person name="Waterhouse R.M."/>
            <person name="Wyder S."/>
            <person name="Zdobnov E.M."/>
            <person name="Zdobnov E.M."/>
            <person name="Wyder S."/>
            <person name="Kriventseva E.V."/>
            <person name="Kadowaki T."/>
            <person name="Bork P."/>
            <person name="Aranda M."/>
            <person name="Bao R."/>
            <person name="Beermann A."/>
            <person name="Berns N."/>
            <person name="Bolognesi R."/>
            <person name="Bonneton F."/>
            <person name="Bopp D."/>
            <person name="Brown S.J."/>
            <person name="Bucher G."/>
            <person name="Butts T."/>
            <person name="Chaumot A."/>
            <person name="Denell R.E."/>
            <person name="Ferrier D.E."/>
            <person name="Friedrich M."/>
            <person name="Gordon C.M."/>
            <person name="Jindra M."/>
            <person name="Klingler M."/>
            <person name="Lan Q."/>
            <person name="Lattorff H.M."/>
            <person name="Laudet V."/>
            <person name="von Levetsow C."/>
            <person name="Liu Z."/>
            <person name="Lutz R."/>
            <person name="Lynch J.A."/>
            <person name="da Fonseca R.N."/>
            <person name="Posnien N."/>
            <person name="Reuter R."/>
            <person name="Roth S."/>
            <person name="Savard J."/>
            <person name="Schinko J.B."/>
            <person name="Schmitt C."/>
            <person name="Schoppmeier M."/>
            <person name="Schroder R."/>
            <person name="Shippy T.D."/>
            <person name="Simonnet F."/>
            <person name="Marques-Souza H."/>
            <person name="Tautz D."/>
            <person name="Tomoyasu Y."/>
            <person name="Trauner J."/>
            <person name="Van der Zee M."/>
            <person name="Vervoort M."/>
            <person name="Wittkopp N."/>
            <person name="Wimmer E.A."/>
            <person name="Yang X."/>
            <person name="Jones A.K."/>
            <person name="Sattelle D.B."/>
            <person name="Ebert P.R."/>
            <person name="Nelson D."/>
            <person name="Scott J.G."/>
            <person name="Beeman R.W."/>
            <person name="Muthukrishnan S."/>
            <person name="Kramer K.J."/>
            <person name="Arakane Y."/>
            <person name="Beeman R.W."/>
            <person name="Zhu Q."/>
            <person name="Hogenkamp D."/>
            <person name="Dixit R."/>
            <person name="Oppert B."/>
            <person name="Jiang H."/>
            <person name="Zou Z."/>
            <person name="Marshall J."/>
            <person name="Elpidina E."/>
            <person name="Vinokurov K."/>
            <person name="Oppert C."/>
            <person name="Zou Z."/>
            <person name="Evans J."/>
            <person name="Lu Z."/>
            <person name="Zhao P."/>
            <person name="Sumathipala N."/>
            <person name="Altincicek B."/>
            <person name="Vilcinskas A."/>
            <person name="Williams M."/>
            <person name="Hultmark D."/>
            <person name="Hetru C."/>
            <person name="Jiang H."/>
            <person name="Grimmelikhuijzen C.J."/>
            <person name="Hauser F."/>
            <person name="Cazzamali G."/>
            <person name="Williamson M."/>
            <person name="Park Y."/>
            <person name="Li B."/>
            <person name="Tanaka Y."/>
            <person name="Predel R."/>
            <person name="Neupert S."/>
            <person name="Schachtner J."/>
            <person name="Verleyen P."/>
            <person name="Raible F."/>
            <person name="Bork P."/>
            <person name="Friedrich M."/>
            <person name="Walden K.K."/>
            <person name="Robertson H.M."/>
            <person name="Angeli S."/>
            <person name="Foret S."/>
            <person name="Bucher G."/>
            <person name="Schuetz S."/>
            <person name="Maleszka R."/>
            <person name="Wimmer E.A."/>
            <person name="Beeman R.W."/>
            <person name="Lorenzen M."/>
            <person name="Tomoyasu Y."/>
            <person name="Miller S.C."/>
            <person name="Grossmann D."/>
            <person name="Bucher G."/>
        </authorList>
    </citation>
    <scope>NUCLEOTIDE SEQUENCE [LARGE SCALE GENOMIC DNA]</scope>
    <source>
        <strain evidence="4 5">Georgia GA2</strain>
    </source>
</reference>
<dbReference type="Pfam" id="PF14529">
    <property type="entry name" value="Exo_endo_phos_2"/>
    <property type="match status" value="1"/>
</dbReference>
<protein>
    <recommendedName>
        <fullName evidence="3">Pre-C2HC domain-containing protein</fullName>
    </recommendedName>
</protein>
<dbReference type="SUPFAM" id="SSF56219">
    <property type="entry name" value="DNase I-like"/>
    <property type="match status" value="1"/>
</dbReference>
<feature type="compositionally biased region" description="Low complexity" evidence="2">
    <location>
        <begin position="264"/>
        <end position="295"/>
    </location>
</feature>
<dbReference type="SMART" id="SM00596">
    <property type="entry name" value="PRE_C2HC"/>
    <property type="match status" value="2"/>
</dbReference>
<gene>
    <name evidence="4" type="primary">AUGUSTUS-3.0.2_34815</name>
    <name evidence="4" type="ORF">TcasGA2_TC034815</name>
</gene>
<dbReference type="InterPro" id="IPR006579">
    <property type="entry name" value="Pre_C2HC_dom"/>
</dbReference>
<organism evidence="4 5">
    <name type="scientific">Tribolium castaneum</name>
    <name type="common">Red flour beetle</name>
    <dbReference type="NCBI Taxonomy" id="7070"/>
    <lineage>
        <taxon>Eukaryota</taxon>
        <taxon>Metazoa</taxon>
        <taxon>Ecdysozoa</taxon>
        <taxon>Arthropoda</taxon>
        <taxon>Hexapoda</taxon>
        <taxon>Insecta</taxon>
        <taxon>Pterygota</taxon>
        <taxon>Neoptera</taxon>
        <taxon>Endopterygota</taxon>
        <taxon>Coleoptera</taxon>
        <taxon>Polyphaga</taxon>
        <taxon>Cucujiformia</taxon>
        <taxon>Tenebrionidae</taxon>
        <taxon>Tenebrionidae incertae sedis</taxon>
        <taxon>Tribolium</taxon>
    </lineage>
</organism>
<dbReference type="GO" id="GO:0003824">
    <property type="term" value="F:catalytic activity"/>
    <property type="evidence" value="ECO:0007669"/>
    <property type="project" value="InterPro"/>
</dbReference>
<feature type="compositionally biased region" description="Pro residues" evidence="2">
    <location>
        <begin position="918"/>
        <end position="936"/>
    </location>
</feature>
<reference evidence="4 5" key="2">
    <citation type="journal article" date="2010" name="Nucleic Acids Res.">
        <title>BeetleBase in 2010: revisions to provide comprehensive genomic information for Tribolium castaneum.</title>
        <authorList>
            <person name="Kim H.S."/>
            <person name="Murphy T."/>
            <person name="Xia J."/>
            <person name="Caragea D."/>
            <person name="Park Y."/>
            <person name="Beeman R.W."/>
            <person name="Lorenzen M.D."/>
            <person name="Butcher S."/>
            <person name="Manak J.R."/>
            <person name="Brown S.J."/>
        </authorList>
    </citation>
    <scope>GENOME REANNOTATION</scope>
    <source>
        <strain evidence="4 5">Georgia GA2</strain>
    </source>
</reference>
<proteinExistence type="predicted"/>
<dbReference type="PANTHER" id="PTHR33273:SF2">
    <property type="entry name" value="ENDONUCLEASE_EXONUCLEASE_PHOSPHATASE DOMAIN-CONTAINING PROTEIN"/>
    <property type="match status" value="1"/>
</dbReference>
<dbReference type="Proteomes" id="UP000007266">
    <property type="component" value="Linkage group 7"/>
</dbReference>
<feature type="region of interest" description="Disordered" evidence="2">
    <location>
        <begin position="1158"/>
        <end position="1179"/>
    </location>
</feature>
<evidence type="ECO:0000313" key="4">
    <source>
        <dbReference type="EMBL" id="KYB26582.1"/>
    </source>
</evidence>
<feature type="region of interest" description="Disordered" evidence="2">
    <location>
        <begin position="909"/>
        <end position="946"/>
    </location>
</feature>
<feature type="coiled-coil region" evidence="1">
    <location>
        <begin position="487"/>
        <end position="555"/>
    </location>
</feature>
<dbReference type="Gene3D" id="3.60.10.10">
    <property type="entry name" value="Endonuclease/exonuclease/phosphatase"/>
    <property type="match status" value="1"/>
</dbReference>
<feature type="region of interest" description="Disordered" evidence="2">
    <location>
        <begin position="684"/>
        <end position="704"/>
    </location>
</feature>
<keyword evidence="5" id="KW-1185">Reference proteome</keyword>
<evidence type="ECO:0000313" key="5">
    <source>
        <dbReference type="Proteomes" id="UP000007266"/>
    </source>
</evidence>
<dbReference type="InParanoid" id="A0A139WF70"/>
<feature type="domain" description="Pre-C2HC" evidence="3">
    <location>
        <begin position="800"/>
        <end position="863"/>
    </location>
</feature>
<name>A0A139WF70_TRICA</name>
<feature type="region of interest" description="Disordered" evidence="2">
    <location>
        <begin position="244"/>
        <end position="331"/>
    </location>
</feature>
<accession>A0A139WF70</accession>
<feature type="non-terminal residue" evidence="4">
    <location>
        <position position="1"/>
    </location>
</feature>
<feature type="domain" description="Pre-C2HC" evidence="3">
    <location>
        <begin position="151"/>
        <end position="211"/>
    </location>
</feature>
<dbReference type="EMBL" id="KQ971354">
    <property type="protein sequence ID" value="KYB26582.1"/>
    <property type="molecule type" value="Genomic_DNA"/>
</dbReference>
<dbReference type="AlphaFoldDB" id="A0A139WF70"/>